<evidence type="ECO:0000256" key="2">
    <source>
        <dbReference type="ARBA" id="ARBA00007886"/>
    </source>
</evidence>
<dbReference type="PANTHER" id="PTHR35789">
    <property type="entry name" value="SPORE GERMINATION PROTEIN B3"/>
    <property type="match status" value="1"/>
</dbReference>
<dbReference type="NCBIfam" id="TIGR02887">
    <property type="entry name" value="spore_ger_x_C"/>
    <property type="match status" value="1"/>
</dbReference>
<dbReference type="Pfam" id="PF05504">
    <property type="entry name" value="Spore_GerAC"/>
    <property type="match status" value="1"/>
</dbReference>
<dbReference type="InterPro" id="IPR008844">
    <property type="entry name" value="Spore_GerAC-like"/>
</dbReference>
<evidence type="ECO:0000313" key="11">
    <source>
        <dbReference type="Proteomes" id="UP001285636"/>
    </source>
</evidence>
<dbReference type="Pfam" id="PF25198">
    <property type="entry name" value="Spore_GerAC_N"/>
    <property type="match status" value="1"/>
</dbReference>
<evidence type="ECO:0000313" key="10">
    <source>
        <dbReference type="EMBL" id="MDV2886600.1"/>
    </source>
</evidence>
<comment type="similarity">
    <text evidence="2">Belongs to the GerABKC lipoprotein family.</text>
</comment>
<evidence type="ECO:0000256" key="1">
    <source>
        <dbReference type="ARBA" id="ARBA00004635"/>
    </source>
</evidence>
<dbReference type="EMBL" id="JAWJAY010000004">
    <property type="protein sequence ID" value="MDV2886600.1"/>
    <property type="molecule type" value="Genomic_DNA"/>
</dbReference>
<dbReference type="PROSITE" id="PS51257">
    <property type="entry name" value="PROKAR_LIPOPROTEIN"/>
    <property type="match status" value="1"/>
</dbReference>
<accession>A0AAJ2NQ69</accession>
<evidence type="ECO:0000256" key="6">
    <source>
        <dbReference type="ARBA" id="ARBA00023139"/>
    </source>
</evidence>
<evidence type="ECO:0000256" key="5">
    <source>
        <dbReference type="ARBA" id="ARBA00023136"/>
    </source>
</evidence>
<reference evidence="10" key="1">
    <citation type="submission" date="2023-10" db="EMBL/GenBank/DDBJ databases">
        <title>Screening of Alkalihalophilus pseudofirmusBZ-TG-HK211 and Its Alleviation of Salt Stress on Rapeseed Growth.</title>
        <authorList>
            <person name="Zhao B."/>
            <person name="Guo T."/>
        </authorList>
    </citation>
    <scope>NUCLEOTIDE SEQUENCE</scope>
    <source>
        <strain evidence="10">BZ-TG-HK211</strain>
    </source>
</reference>
<comment type="caution">
    <text evidence="10">The sequence shown here is derived from an EMBL/GenBank/DDBJ whole genome shotgun (WGS) entry which is preliminary data.</text>
</comment>
<keyword evidence="4" id="KW-0732">Signal</keyword>
<dbReference type="InterPro" id="IPR057336">
    <property type="entry name" value="GerAC_N"/>
</dbReference>
<organism evidence="10 11">
    <name type="scientific">Alkalihalophilus pseudofirmus</name>
    <name type="common">Bacillus pseudofirmus</name>
    <dbReference type="NCBI Taxonomy" id="79885"/>
    <lineage>
        <taxon>Bacteria</taxon>
        <taxon>Bacillati</taxon>
        <taxon>Bacillota</taxon>
        <taxon>Bacilli</taxon>
        <taxon>Bacillales</taxon>
        <taxon>Bacillaceae</taxon>
        <taxon>Alkalihalophilus</taxon>
    </lineage>
</organism>
<sequence length="378" mass="43395">MRKIVFTLCLCMILCGCLESKEIQSVSYAISMGVDYKNEQFELTLQFLDFSNVAKSEQGKGGEIPLWLAVGRGRSLDDAVREIYRTIQLPVNYEHLYNIVLSESVLERKTSETIDLLTENFLIPYSAWIYSTTQPMQEILASKVIFNYPFLYSRLSQPKDMQGQLSSVPPLSLQEFMLEYEEPTKTIMTPSINIDKSAIKEDLTGIPVPYFEGAHIVKDKKHLGYLSITDLEGYILTNNESERSLFDVKEEDMFLTVELNNPKYKIKQTSSDDGTGFELAVTIPGVLRENSTELSMDEVKRKVETAIKAEISHSINKGRELGADIFQLEDYLFRRHHADWRSIQETSDTFEFEKIVVTLQPFNSINKTDYKFKNKSKE</sequence>
<feature type="domain" description="Spore germination protein N-terminal" evidence="9">
    <location>
        <begin position="20"/>
        <end position="193"/>
    </location>
</feature>
<proteinExistence type="inferred from homology"/>
<dbReference type="InterPro" id="IPR046953">
    <property type="entry name" value="Spore_GerAC-like_C"/>
</dbReference>
<dbReference type="GO" id="GO:0016020">
    <property type="term" value="C:membrane"/>
    <property type="evidence" value="ECO:0007669"/>
    <property type="project" value="UniProtKB-SubCell"/>
</dbReference>
<protein>
    <submittedName>
        <fullName evidence="10">Ger(X)C family spore germination protein</fullName>
    </submittedName>
</protein>
<keyword evidence="6" id="KW-0564">Palmitate</keyword>
<dbReference type="RefSeq" id="WP_323467288.1">
    <property type="nucleotide sequence ID" value="NZ_CP144224.1"/>
</dbReference>
<keyword evidence="5" id="KW-0472">Membrane</keyword>
<name>A0AAJ2NQ69_ALKPS</name>
<evidence type="ECO:0000259" key="8">
    <source>
        <dbReference type="Pfam" id="PF05504"/>
    </source>
</evidence>
<keyword evidence="3" id="KW-0309">Germination</keyword>
<gene>
    <name evidence="10" type="ORF">RYX45_15520</name>
</gene>
<dbReference type="InterPro" id="IPR038501">
    <property type="entry name" value="Spore_GerAC_C_sf"/>
</dbReference>
<feature type="domain" description="Spore germination GerAC-like C-terminal" evidence="8">
    <location>
        <begin position="213"/>
        <end position="358"/>
    </location>
</feature>
<dbReference type="Proteomes" id="UP001285636">
    <property type="component" value="Unassembled WGS sequence"/>
</dbReference>
<evidence type="ECO:0000256" key="3">
    <source>
        <dbReference type="ARBA" id="ARBA00022544"/>
    </source>
</evidence>
<dbReference type="GO" id="GO:0009847">
    <property type="term" value="P:spore germination"/>
    <property type="evidence" value="ECO:0007669"/>
    <property type="project" value="InterPro"/>
</dbReference>
<evidence type="ECO:0000256" key="7">
    <source>
        <dbReference type="ARBA" id="ARBA00023288"/>
    </source>
</evidence>
<evidence type="ECO:0000259" key="9">
    <source>
        <dbReference type="Pfam" id="PF25198"/>
    </source>
</evidence>
<dbReference type="Gene3D" id="3.30.300.210">
    <property type="entry name" value="Nutrient germinant receptor protein C, domain 3"/>
    <property type="match status" value="1"/>
</dbReference>
<dbReference type="PANTHER" id="PTHR35789:SF1">
    <property type="entry name" value="SPORE GERMINATION PROTEIN B3"/>
    <property type="match status" value="1"/>
</dbReference>
<comment type="subcellular location">
    <subcellularLocation>
        <location evidence="1">Membrane</location>
        <topology evidence="1">Lipid-anchor</topology>
    </subcellularLocation>
</comment>
<keyword evidence="7" id="KW-0449">Lipoprotein</keyword>
<evidence type="ECO:0000256" key="4">
    <source>
        <dbReference type="ARBA" id="ARBA00022729"/>
    </source>
</evidence>
<dbReference type="AlphaFoldDB" id="A0AAJ2NQ69"/>